<feature type="transmembrane region" description="Helical" evidence="7">
    <location>
        <begin position="247"/>
        <end position="266"/>
    </location>
</feature>
<sequence length="416" mass="46134">MSGILEFVKGCVRQVLSGGRAYKAWMAFLLVMIGVGVVSYTHQATAGLIASNMRDDVSWAFYIGNFTFLVGVAAAAVLLVIPAYVYQWKPIKEVVVLGELLAISALVMALLFILVDMGRPDRFLHIAPLLGTPNWPASMLTWDALVLNTYLGLNLVLVLYLLFKTYRGEHYDKRIFLPLVLLSIPVSISTHTVTAFLYNGMAARPYWNASILAPRFIASAFCSGPAVMIILFQLLRKAFKFDIKDEAIWKIAELMSYAMFLNLFLLGAELFKEYYSATEHLLYTQYLWGGIGEHTVLVKYAWLSLACSVIAFLLFLVPRTRKNFLTLNIGCVLIWAGVYIEKGMGLIIPGFTPSTLGQIYEYTPTRMEWGVAGGVFGIGFLTFTILVKIAVPILVGTFRAPERAHGHAPAAGYPVP</sequence>
<feature type="transmembrane region" description="Helical" evidence="7">
    <location>
        <begin position="175"/>
        <end position="196"/>
    </location>
</feature>
<comment type="subcellular location">
    <subcellularLocation>
        <location evidence="1">Cell membrane</location>
        <topology evidence="1">Multi-pass membrane protein</topology>
    </subcellularLocation>
</comment>
<feature type="transmembrane region" description="Helical" evidence="7">
    <location>
        <begin position="144"/>
        <end position="163"/>
    </location>
</feature>
<dbReference type="Proteomes" id="UP000001935">
    <property type="component" value="Chromosome"/>
</dbReference>
<evidence type="ECO:0000256" key="1">
    <source>
        <dbReference type="ARBA" id="ARBA00004651"/>
    </source>
</evidence>
<dbReference type="KEGG" id="ade:Adeh_1424"/>
<dbReference type="EMBL" id="CP000251">
    <property type="protein sequence ID" value="ABC81197.1"/>
    <property type="molecule type" value="Genomic_DNA"/>
</dbReference>
<dbReference type="PANTHER" id="PTHR43044">
    <property type="match status" value="1"/>
</dbReference>
<keyword evidence="3" id="KW-1003">Cell membrane</keyword>
<comment type="similarity">
    <text evidence="2">Belongs to the NrfD family.</text>
</comment>
<dbReference type="GO" id="GO:0005886">
    <property type="term" value="C:plasma membrane"/>
    <property type="evidence" value="ECO:0007669"/>
    <property type="project" value="UniProtKB-SubCell"/>
</dbReference>
<dbReference type="NCBIfam" id="NF045798">
    <property type="entry name" value="DsrP"/>
    <property type="match status" value="1"/>
</dbReference>
<dbReference type="PANTHER" id="PTHR43044:SF2">
    <property type="entry name" value="POLYSULPHIDE REDUCTASE NRFD"/>
    <property type="match status" value="1"/>
</dbReference>
<evidence type="ECO:0000256" key="3">
    <source>
        <dbReference type="ARBA" id="ARBA00022475"/>
    </source>
</evidence>
<name>Q2IHS1_ANADE</name>
<evidence type="ECO:0000256" key="2">
    <source>
        <dbReference type="ARBA" id="ARBA00008929"/>
    </source>
</evidence>
<feature type="transmembrane region" description="Helical" evidence="7">
    <location>
        <begin position="94"/>
        <end position="115"/>
    </location>
</feature>
<dbReference type="Pfam" id="PF03916">
    <property type="entry name" value="NrfD"/>
    <property type="match status" value="1"/>
</dbReference>
<organism evidence="8 9">
    <name type="scientific">Anaeromyxobacter dehalogenans (strain 2CP-C)</name>
    <dbReference type="NCBI Taxonomy" id="290397"/>
    <lineage>
        <taxon>Bacteria</taxon>
        <taxon>Pseudomonadati</taxon>
        <taxon>Myxococcota</taxon>
        <taxon>Myxococcia</taxon>
        <taxon>Myxococcales</taxon>
        <taxon>Cystobacterineae</taxon>
        <taxon>Anaeromyxobacteraceae</taxon>
        <taxon>Anaeromyxobacter</taxon>
    </lineage>
</organism>
<feature type="transmembrane region" description="Helical" evidence="7">
    <location>
        <begin position="300"/>
        <end position="317"/>
    </location>
</feature>
<dbReference type="Gene3D" id="1.20.1630.10">
    <property type="entry name" value="Formate dehydrogenase/DMSO reductase domain"/>
    <property type="match status" value="1"/>
</dbReference>
<evidence type="ECO:0000313" key="8">
    <source>
        <dbReference type="EMBL" id="ABC81197.1"/>
    </source>
</evidence>
<feature type="transmembrane region" description="Helical" evidence="7">
    <location>
        <begin position="60"/>
        <end position="82"/>
    </location>
</feature>
<dbReference type="RefSeq" id="WP_011420480.1">
    <property type="nucleotide sequence ID" value="NC_007760.1"/>
</dbReference>
<evidence type="ECO:0000256" key="7">
    <source>
        <dbReference type="SAM" id="Phobius"/>
    </source>
</evidence>
<dbReference type="OrthoDB" id="9768846at2"/>
<keyword evidence="4 7" id="KW-0812">Transmembrane</keyword>
<evidence type="ECO:0000256" key="6">
    <source>
        <dbReference type="ARBA" id="ARBA00023136"/>
    </source>
</evidence>
<keyword evidence="5 7" id="KW-1133">Transmembrane helix</keyword>
<feature type="transmembrane region" description="Helical" evidence="7">
    <location>
        <begin position="21"/>
        <end position="40"/>
    </location>
</feature>
<dbReference type="HOGENOM" id="CLU_045348_4_0_7"/>
<evidence type="ECO:0000313" key="9">
    <source>
        <dbReference type="Proteomes" id="UP000001935"/>
    </source>
</evidence>
<dbReference type="InterPro" id="IPR005614">
    <property type="entry name" value="NrfD-like"/>
</dbReference>
<dbReference type="InterPro" id="IPR054823">
    <property type="entry name" value="DsrP-like"/>
</dbReference>
<dbReference type="eggNOG" id="COG5557">
    <property type="taxonomic scope" value="Bacteria"/>
</dbReference>
<evidence type="ECO:0000256" key="5">
    <source>
        <dbReference type="ARBA" id="ARBA00022989"/>
    </source>
</evidence>
<accession>Q2IHS1</accession>
<dbReference type="STRING" id="290397.Adeh_1424"/>
<protein>
    <submittedName>
        <fullName evidence="8">Polysulphide reductase, NrfD</fullName>
    </submittedName>
</protein>
<dbReference type="AlphaFoldDB" id="Q2IHS1"/>
<feature type="transmembrane region" description="Helical" evidence="7">
    <location>
        <begin position="329"/>
        <end position="351"/>
    </location>
</feature>
<feature type="transmembrane region" description="Helical" evidence="7">
    <location>
        <begin position="216"/>
        <end position="235"/>
    </location>
</feature>
<evidence type="ECO:0000256" key="4">
    <source>
        <dbReference type="ARBA" id="ARBA00022692"/>
    </source>
</evidence>
<keyword evidence="6 7" id="KW-0472">Membrane</keyword>
<feature type="transmembrane region" description="Helical" evidence="7">
    <location>
        <begin position="371"/>
        <end position="395"/>
    </location>
</feature>
<reference evidence="8" key="1">
    <citation type="submission" date="2006-01" db="EMBL/GenBank/DDBJ databases">
        <title>Complete sequence of Anaeromyxobacter dehalogenans 2CP-C.</title>
        <authorList>
            <consortium name="US DOE Joint Genome Institute"/>
            <person name="Copeland A."/>
            <person name="Lucas S."/>
            <person name="Lapidus A."/>
            <person name="Barry K."/>
            <person name="Detter J.C."/>
            <person name="Glavina T."/>
            <person name="Hammon N."/>
            <person name="Israni S."/>
            <person name="Pitluck S."/>
            <person name="Brettin T."/>
            <person name="Bruce D."/>
            <person name="Han C."/>
            <person name="Tapia R."/>
            <person name="Gilna P."/>
            <person name="Kiss H."/>
            <person name="Schmutz J."/>
            <person name="Larimer F."/>
            <person name="Land M."/>
            <person name="Kyrpides N."/>
            <person name="Anderson I."/>
            <person name="Sanford R.A."/>
            <person name="Ritalahti K.M."/>
            <person name="Thomas H.S."/>
            <person name="Kirby J.R."/>
            <person name="Zhulin I.B."/>
            <person name="Loeffler F.E."/>
            <person name="Richardson P."/>
        </authorList>
    </citation>
    <scope>NUCLEOTIDE SEQUENCE</scope>
    <source>
        <strain evidence="8">2CP-C</strain>
    </source>
</reference>
<gene>
    <name evidence="8" type="ordered locus">Adeh_1424</name>
</gene>
<proteinExistence type="inferred from homology"/>